<evidence type="ECO:0000259" key="1">
    <source>
        <dbReference type="Pfam" id="PF00724"/>
    </source>
</evidence>
<dbReference type="Pfam" id="PF00724">
    <property type="entry name" value="Oxidored_FMN"/>
    <property type="match status" value="1"/>
</dbReference>
<dbReference type="PANTHER" id="PTHR22893:SF55">
    <property type="entry name" value="OXIDOREDUCTASE-RELATED"/>
    <property type="match status" value="1"/>
</dbReference>
<proteinExistence type="predicted"/>
<protein>
    <submittedName>
        <fullName evidence="2">Oxidoreductase</fullName>
    </submittedName>
</protein>
<dbReference type="PANTHER" id="PTHR22893">
    <property type="entry name" value="NADH OXIDOREDUCTASE-RELATED"/>
    <property type="match status" value="1"/>
</dbReference>
<evidence type="ECO:0000313" key="2">
    <source>
        <dbReference type="EMBL" id="GIE04878.1"/>
    </source>
</evidence>
<comment type="caution">
    <text evidence="2">The sequence shown here is derived from an EMBL/GenBank/DDBJ whole genome shotgun (WGS) entry which is preliminary data.</text>
</comment>
<reference evidence="2 3" key="1">
    <citation type="submission" date="2021-01" db="EMBL/GenBank/DDBJ databases">
        <title>Whole genome shotgun sequence of Actinoplanes durhamensis NBRC 14914.</title>
        <authorList>
            <person name="Komaki H."/>
            <person name="Tamura T."/>
        </authorList>
    </citation>
    <scope>NUCLEOTIDE SEQUENCE [LARGE SCALE GENOMIC DNA]</scope>
    <source>
        <strain evidence="2 3">NBRC 14914</strain>
    </source>
</reference>
<accession>A0ABQ3Z4X2</accession>
<sequence length="336" mass="36714">MKFYRTGMDTYAAPTTLGKLALSSRFAMAPMTRKRSPGGVPTAANAAYYRRRAEGGIGLIITEGALIGHPSASHEDDVPRLTPGPAEAGWRLVTDEVHQAGGRIAAQIWHLGSERRPAETAWTPDRMKVKDFEQLLIAYAESARTAVRAGFDAVEIHGAHGYLLDEFLWPHTNHRTDRFGGAAAARAVFPAEVIRAVRDSIPAEMPLIVRFSQFKERDYAARIAETPAELAVILGAFAEAGADVLHASQRRFWEPAFDGDPANLAGWAKRLTGLPAITVGSIGLDRDRLPELEKHDADLIALGRVLLGTPDWAKLATTGRESEIRPYDKADEDVYL</sequence>
<organism evidence="2 3">
    <name type="scientific">Paractinoplanes durhamensis</name>
    <dbReference type="NCBI Taxonomy" id="113563"/>
    <lineage>
        <taxon>Bacteria</taxon>
        <taxon>Bacillati</taxon>
        <taxon>Actinomycetota</taxon>
        <taxon>Actinomycetes</taxon>
        <taxon>Micromonosporales</taxon>
        <taxon>Micromonosporaceae</taxon>
        <taxon>Paractinoplanes</taxon>
    </lineage>
</organism>
<gene>
    <name evidence="2" type="ORF">Adu01nite_62280</name>
</gene>
<dbReference type="InterPro" id="IPR001155">
    <property type="entry name" value="OxRdtase_FMN_N"/>
</dbReference>
<dbReference type="Gene3D" id="3.20.20.70">
    <property type="entry name" value="Aldolase class I"/>
    <property type="match status" value="1"/>
</dbReference>
<dbReference type="InterPro" id="IPR045247">
    <property type="entry name" value="Oye-like"/>
</dbReference>
<dbReference type="EMBL" id="BOML01000050">
    <property type="protein sequence ID" value="GIE04878.1"/>
    <property type="molecule type" value="Genomic_DNA"/>
</dbReference>
<dbReference type="Proteomes" id="UP000637628">
    <property type="component" value="Unassembled WGS sequence"/>
</dbReference>
<name>A0ABQ3Z4X2_9ACTN</name>
<dbReference type="SUPFAM" id="SSF51395">
    <property type="entry name" value="FMN-linked oxidoreductases"/>
    <property type="match status" value="1"/>
</dbReference>
<feature type="domain" description="NADH:flavin oxidoreductase/NADH oxidase N-terminal" evidence="1">
    <location>
        <begin position="13"/>
        <end position="322"/>
    </location>
</feature>
<dbReference type="InterPro" id="IPR013785">
    <property type="entry name" value="Aldolase_TIM"/>
</dbReference>
<evidence type="ECO:0000313" key="3">
    <source>
        <dbReference type="Proteomes" id="UP000637628"/>
    </source>
</evidence>
<keyword evidence="3" id="KW-1185">Reference proteome</keyword>